<dbReference type="Proteomes" id="UP000436911">
    <property type="component" value="Unassembled WGS sequence"/>
</dbReference>
<feature type="domain" description="AAA+ ATPase" evidence="1">
    <location>
        <begin position="245"/>
        <end position="376"/>
    </location>
</feature>
<dbReference type="SUPFAM" id="SSF52540">
    <property type="entry name" value="P-loop containing nucleoside triphosphate hydrolases"/>
    <property type="match status" value="1"/>
</dbReference>
<dbReference type="Pfam" id="PF08378">
    <property type="entry name" value="NERD"/>
    <property type="match status" value="1"/>
</dbReference>
<protein>
    <recommendedName>
        <fullName evidence="1">AAA+ ATPase domain-containing protein</fullName>
    </recommendedName>
</protein>
<dbReference type="InterPro" id="IPR011528">
    <property type="entry name" value="NERD"/>
</dbReference>
<organism evidence="2 3">
    <name type="scientific">Agrobacterium vitis</name>
    <name type="common">Rhizobium vitis</name>
    <dbReference type="NCBI Taxonomy" id="373"/>
    <lineage>
        <taxon>Bacteria</taxon>
        <taxon>Pseudomonadati</taxon>
        <taxon>Pseudomonadota</taxon>
        <taxon>Alphaproteobacteria</taxon>
        <taxon>Hyphomicrobiales</taxon>
        <taxon>Rhizobiaceae</taxon>
        <taxon>Rhizobium/Agrobacterium group</taxon>
        <taxon>Agrobacterium</taxon>
    </lineage>
</organism>
<dbReference type="Gene3D" id="3.40.50.300">
    <property type="entry name" value="P-loop containing nucleotide triphosphate hydrolases"/>
    <property type="match status" value="1"/>
</dbReference>
<proteinExistence type="predicted"/>
<comment type="caution">
    <text evidence="2">The sequence shown here is derived from an EMBL/GenBank/DDBJ whole genome shotgun (WGS) entry which is preliminary data.</text>
</comment>
<dbReference type="CDD" id="cd00009">
    <property type="entry name" value="AAA"/>
    <property type="match status" value="1"/>
</dbReference>
<dbReference type="EMBL" id="QUSG01000003">
    <property type="protein sequence ID" value="KAA3529736.1"/>
    <property type="molecule type" value="Genomic_DNA"/>
</dbReference>
<accession>A0A368NQB5</accession>
<reference evidence="2 3" key="1">
    <citation type="submission" date="2018-08" db="EMBL/GenBank/DDBJ databases">
        <title>Genome sequencing of Agrobacterium vitis strain ICMP 10754.</title>
        <authorList>
            <person name="Visnovsky S.B."/>
            <person name="Pitman A.R."/>
        </authorList>
    </citation>
    <scope>NUCLEOTIDE SEQUENCE [LARGE SCALE GENOMIC DNA]</scope>
    <source>
        <strain evidence="2 3">ICMP 10754</strain>
    </source>
</reference>
<evidence type="ECO:0000313" key="2">
    <source>
        <dbReference type="EMBL" id="KAA3529736.1"/>
    </source>
</evidence>
<name>A0A368NQB5_AGRVI</name>
<dbReference type="SMART" id="SM00382">
    <property type="entry name" value="AAA"/>
    <property type="match status" value="1"/>
</dbReference>
<evidence type="ECO:0000313" key="3">
    <source>
        <dbReference type="Proteomes" id="UP000436911"/>
    </source>
</evidence>
<dbReference type="InterPro" id="IPR027417">
    <property type="entry name" value="P-loop_NTPase"/>
</dbReference>
<dbReference type="AlphaFoldDB" id="A0A368NQB5"/>
<gene>
    <name evidence="2" type="ORF">DXT89_08510</name>
</gene>
<dbReference type="InterPro" id="IPR003593">
    <property type="entry name" value="AAA+_ATPase"/>
</dbReference>
<sequence length="1101" mass="122032">MMRGSNNFARLNCMSHQIDEFLDVFIGEPIAHRSEVNLLRALSRFSAEHEQQLLVLANFELSGRQFDFVVITANRVVVTEVKSSVFAVRGGINGVWEYAKADGSWTNVTNGYQQVLRQKNILRDAMGSGSWNFYPEAYVVFSGDLPEGSELTSGDFKAHVGSLADFLTALSREDSNPWSLEEWRQWAARQRLRRVPLNEAFDNAPVELMGRYREALIRDYQPQADGWIAASDQERDAIRSALGGGSTGAFITGPSGCGKSLMAKAAAVHLSRDGTVVLFVQAKDVSGSLADALKTEIALVADIPLVSLLKAIRQTSVRVCIFLDGINELPGPILERTLRGLKILARRYGAQLVVTSQGRRPTILEGLVSIEVREPDDDLKNKIASSPSTHLSADAKKVLAAVRSGLEARMVAELQGELGPDATRSSLIDQIIRKRLGAKARSCYAALRSLALQLFGQFSYSVTETTFDNAMIANGLDDEQCDLLLSSGLLDRRAGRISFFHEMFLFGCAAQAYAQLARSETGAVSQTLNTAFAEALAPDVLASLDDETTTCEILGCLTNPDVLAKSAMGESGPIARSASRKILTRAASRILSDIESLRLVFRVSEDKDKVNVEWEELPDYTKEEIAQFCGLGVAAKYGVMVEDYLKLCRAMDARLLSERKRLDDEARRHNVGLRSLSFGLAYLGLYSGWKSSFRLMVGAAQSFLEDVEQSDVMRTKHLIELTSGELHFAVEHRHFLYAGHESSFCEQLAEVISTRFRREPYHVQLAILHAAGFVRRASESALATLTEALRQLEPNDFHLFISTSIIEALKLLGALDEDAEEAREGIKDQLRQALGGEDEEHTFQQALSVYIAQFDHPFDGIYCEEINALSDIEKKRLVTRAFQAESVRHSMSLKWLATAVSDEDDPSDVTLFARYAHYPEINPHWQDEIAVFVLATRFLARHGIELPETPTDDDRQRCFMRLRDIVIYAEVRSQAASDTAAAAWDALLLMPSAIAISCLHDVIREGLEQRSPMSEPRRYGPVDISQLFPDELLKTARHFLSQGTPALDGHGQKDERAISWAVSLIGELGDRSDLGTLRSVLNQPDFSRSATGAIRRIEIRC</sequence>
<evidence type="ECO:0000259" key="1">
    <source>
        <dbReference type="SMART" id="SM00382"/>
    </source>
</evidence>